<dbReference type="EMBL" id="PKSL01000089">
    <property type="protein sequence ID" value="POW06208.1"/>
    <property type="molecule type" value="Genomic_DNA"/>
</dbReference>
<name>A0A2S4V9P7_9BASI</name>
<sequence>MHAYGLGPKSFIHAFLAHNYPKINSDCWLWGAPIGWRSTREVLDDIKRLVHQTTRGKNCWKKYILSEVSLVT</sequence>
<proteinExistence type="predicted"/>
<comment type="caution">
    <text evidence="1">The sequence shown here is derived from an EMBL/GenBank/DDBJ whole genome shotgun (WGS) entry which is preliminary data.</text>
</comment>
<keyword evidence="2" id="KW-1185">Reference proteome</keyword>
<reference evidence="1" key="1">
    <citation type="submission" date="2017-12" db="EMBL/GenBank/DDBJ databases">
        <title>Gene loss provides genomic basis for host adaptation in cereal stripe rust fungi.</title>
        <authorList>
            <person name="Xia C."/>
        </authorList>
    </citation>
    <scope>NUCLEOTIDE SEQUENCE [LARGE SCALE GENOMIC DNA]</scope>
    <source>
        <strain evidence="1">93-210</strain>
    </source>
</reference>
<gene>
    <name evidence="1" type="ORF">PSTT_09108</name>
</gene>
<accession>A0A2S4V9P7</accession>
<dbReference type="AlphaFoldDB" id="A0A2S4V9P7"/>
<dbReference type="VEuPathDB" id="FungiDB:PSTT_09108"/>
<protein>
    <submittedName>
        <fullName evidence="1">Uncharacterized protein</fullName>
    </submittedName>
</protein>
<evidence type="ECO:0000313" key="1">
    <source>
        <dbReference type="EMBL" id="POW06208.1"/>
    </source>
</evidence>
<evidence type="ECO:0000313" key="2">
    <source>
        <dbReference type="Proteomes" id="UP000239156"/>
    </source>
</evidence>
<organism evidence="1 2">
    <name type="scientific">Puccinia striiformis</name>
    <dbReference type="NCBI Taxonomy" id="27350"/>
    <lineage>
        <taxon>Eukaryota</taxon>
        <taxon>Fungi</taxon>
        <taxon>Dikarya</taxon>
        <taxon>Basidiomycota</taxon>
        <taxon>Pucciniomycotina</taxon>
        <taxon>Pucciniomycetes</taxon>
        <taxon>Pucciniales</taxon>
        <taxon>Pucciniaceae</taxon>
        <taxon>Puccinia</taxon>
    </lineage>
</organism>
<dbReference type="Proteomes" id="UP000239156">
    <property type="component" value="Unassembled WGS sequence"/>
</dbReference>